<dbReference type="PANTHER" id="PTHR12001">
    <property type="entry name" value="GERANYLGERANYL PYROPHOSPHATE SYNTHASE"/>
    <property type="match status" value="1"/>
</dbReference>
<evidence type="ECO:0000256" key="5">
    <source>
        <dbReference type="ARBA" id="ARBA00022842"/>
    </source>
</evidence>
<keyword evidence="8" id="KW-1185">Reference proteome</keyword>
<sequence length="306" mass="34858">MEKEIIEEIYRVVDEYFTEPELNKLIKVFVEEKNVERSTWSSITRSVHGMLGGDSPAIHRAAALTEVVMLALDMIDDLQDQDNWSKPWMSCPQAYTLNGILGFLITFMGELSTFNTGDSSQPALPAKEISRLLARAVHGQQLDINGSIQTEQDYILMVQQKSGSLIQLACYMGYALIEHLDQEQIDRLNELSYCIGIIAQIGNDVNDLQRYDVKNDLLQKKRTLPILFLLEDSPKEFPILTEYYEGRVSKEDFLLKKLDCLAYVKASGCLEYSQIIQALYKERAEKLLETIPDSLWKDQFVAVTIG</sequence>
<dbReference type="PANTHER" id="PTHR12001:SF69">
    <property type="entry name" value="ALL TRANS-POLYPRENYL-DIPHOSPHATE SYNTHASE PDSS1"/>
    <property type="match status" value="1"/>
</dbReference>
<proteinExistence type="inferred from homology"/>
<dbReference type="InterPro" id="IPR008949">
    <property type="entry name" value="Isoprenoid_synthase_dom_sf"/>
</dbReference>
<evidence type="ECO:0000256" key="2">
    <source>
        <dbReference type="ARBA" id="ARBA00006706"/>
    </source>
</evidence>
<accession>A0ABS4J677</accession>
<organism evidence="7 8">
    <name type="scientific">Paenibacillus eucommiae</name>
    <dbReference type="NCBI Taxonomy" id="1355755"/>
    <lineage>
        <taxon>Bacteria</taxon>
        <taxon>Bacillati</taxon>
        <taxon>Bacillota</taxon>
        <taxon>Bacilli</taxon>
        <taxon>Bacillales</taxon>
        <taxon>Paenibacillaceae</taxon>
        <taxon>Paenibacillus</taxon>
    </lineage>
</organism>
<evidence type="ECO:0000256" key="3">
    <source>
        <dbReference type="ARBA" id="ARBA00022679"/>
    </source>
</evidence>
<dbReference type="Pfam" id="PF00348">
    <property type="entry name" value="polyprenyl_synt"/>
    <property type="match status" value="1"/>
</dbReference>
<dbReference type="InterPro" id="IPR000092">
    <property type="entry name" value="Polyprenyl_synt"/>
</dbReference>
<gene>
    <name evidence="7" type="ORF">J2Z66_007003</name>
</gene>
<dbReference type="RefSeq" id="WP_209977168.1">
    <property type="nucleotide sequence ID" value="NZ_JAGGLB010000033.1"/>
</dbReference>
<dbReference type="CDD" id="cd00867">
    <property type="entry name" value="Trans_IPPS"/>
    <property type="match status" value="1"/>
</dbReference>
<dbReference type="SFLD" id="SFLDS00005">
    <property type="entry name" value="Isoprenoid_Synthase_Type_I"/>
    <property type="match status" value="1"/>
</dbReference>
<protein>
    <submittedName>
        <fullName evidence="7">Competence protein ComQ</fullName>
    </submittedName>
</protein>
<dbReference type="Proteomes" id="UP001519287">
    <property type="component" value="Unassembled WGS sequence"/>
</dbReference>
<dbReference type="Gene3D" id="1.10.600.10">
    <property type="entry name" value="Farnesyl Diphosphate Synthase"/>
    <property type="match status" value="1"/>
</dbReference>
<keyword evidence="5" id="KW-0460">Magnesium</keyword>
<evidence type="ECO:0000256" key="1">
    <source>
        <dbReference type="ARBA" id="ARBA00001946"/>
    </source>
</evidence>
<reference evidence="7 8" key="1">
    <citation type="submission" date="2021-03" db="EMBL/GenBank/DDBJ databases">
        <title>Genomic Encyclopedia of Type Strains, Phase IV (KMG-IV): sequencing the most valuable type-strain genomes for metagenomic binning, comparative biology and taxonomic classification.</title>
        <authorList>
            <person name="Goeker M."/>
        </authorList>
    </citation>
    <scope>NUCLEOTIDE SEQUENCE [LARGE SCALE GENOMIC DNA]</scope>
    <source>
        <strain evidence="7 8">DSM 26048</strain>
    </source>
</reference>
<dbReference type="SFLD" id="SFLDG01211">
    <property type="entry name" value="Competence_Regulatory_Protein"/>
    <property type="match status" value="1"/>
</dbReference>
<keyword evidence="3 6" id="KW-0808">Transferase</keyword>
<dbReference type="SUPFAM" id="SSF48576">
    <property type="entry name" value="Terpenoid synthases"/>
    <property type="match status" value="1"/>
</dbReference>
<comment type="similarity">
    <text evidence="2 6">Belongs to the FPP/GGPP synthase family.</text>
</comment>
<comment type="cofactor">
    <cofactor evidence="1">
        <name>Mg(2+)</name>
        <dbReference type="ChEBI" id="CHEBI:18420"/>
    </cofactor>
</comment>
<keyword evidence="4" id="KW-0479">Metal-binding</keyword>
<evidence type="ECO:0000313" key="8">
    <source>
        <dbReference type="Proteomes" id="UP001519287"/>
    </source>
</evidence>
<evidence type="ECO:0000313" key="7">
    <source>
        <dbReference type="EMBL" id="MBP1995361.1"/>
    </source>
</evidence>
<dbReference type="EMBL" id="JAGGLB010000033">
    <property type="protein sequence ID" value="MBP1995361.1"/>
    <property type="molecule type" value="Genomic_DNA"/>
</dbReference>
<dbReference type="InterPro" id="IPR033965">
    <property type="entry name" value="ComQ"/>
</dbReference>
<comment type="caution">
    <text evidence="7">The sequence shown here is derived from an EMBL/GenBank/DDBJ whole genome shotgun (WGS) entry which is preliminary data.</text>
</comment>
<evidence type="ECO:0000256" key="4">
    <source>
        <dbReference type="ARBA" id="ARBA00022723"/>
    </source>
</evidence>
<evidence type="ECO:0000256" key="6">
    <source>
        <dbReference type="RuleBase" id="RU004466"/>
    </source>
</evidence>
<name>A0ABS4J677_9BACL</name>